<feature type="active site" description="Charge relay system" evidence="1">
    <location>
        <position position="467"/>
    </location>
</feature>
<evidence type="ECO:0000256" key="2">
    <source>
        <dbReference type="PIRSR" id="PIRSR639069-2"/>
    </source>
</evidence>
<comment type="caution">
    <text evidence="4">The sequence shown here is derived from an EMBL/GenBank/DDBJ whole genome shotgun (WGS) entry which is preliminary data.</text>
</comment>
<dbReference type="PANTHER" id="PTHR40111:SF1">
    <property type="entry name" value="CEPHALOSPORIN-C DEACETYLASE"/>
    <property type="match status" value="1"/>
</dbReference>
<evidence type="ECO:0000313" key="5">
    <source>
        <dbReference type="Proteomes" id="UP000627292"/>
    </source>
</evidence>
<reference evidence="4" key="1">
    <citation type="journal article" date="2014" name="Int. J. Syst. Evol. Microbiol.">
        <title>Complete genome sequence of Corynebacterium casei LMG S-19264T (=DSM 44701T), isolated from a smear-ripened cheese.</title>
        <authorList>
            <consortium name="US DOE Joint Genome Institute (JGI-PGF)"/>
            <person name="Walter F."/>
            <person name="Albersmeier A."/>
            <person name="Kalinowski J."/>
            <person name="Ruckert C."/>
        </authorList>
    </citation>
    <scope>NUCLEOTIDE SEQUENCE</scope>
    <source>
        <strain evidence="4">CGMCC 1.15290</strain>
    </source>
</reference>
<sequence length="515" mass="57747">MNLLLSWERQGYFARTGTRRLWTEFEVPITGSKGNLQLQVGLECRIKAVYVNGVLIGQNLPYVRHTKRDTLHRFELPVSLLRAGKNRLSVVADNFAYTGGKSNNRCLLLPAVSNTQESVTFGFDNADRLYLKNAPVIKLTCRTEAMGKADVYVVNDFHDTLYQKTFSLKKGQQELSIDLRHSITHPGFYECIVVQKGRGYKGDVKWFAKQPENITGTTQTPDGFAEFWQESLQELNSIPPGFTIIKSDSLSRGNRDAFIISYQSAGNITIRGYYFVPRTSGKHVAVLHLPGYGYGYRNLEKFINSRENVAELALCVRGHGISADVFHPGFGVPGIWGYQLCNQQTIAYRSIYLDCARAIQFLCSRPEIDSTRLGVMGASQGGGLALATAGLMPDHVKALAYFDPFPCDVRDLIQTRKLCVEELESYRHYYNDACSFEQVLAVQDFIDAKNFAPLIKAKTFYATGLLDDDCPPRVGFAAYNEIRGEKRFVINADDSHVGESDPYTAMFLFLKGALE</sequence>
<dbReference type="AlphaFoldDB" id="A0A917MWQ7"/>
<dbReference type="Gene3D" id="3.40.50.1820">
    <property type="entry name" value="alpha/beta hydrolase"/>
    <property type="match status" value="1"/>
</dbReference>
<gene>
    <name evidence="4" type="ORF">GCM10011379_27500</name>
</gene>
<feature type="active site" description="Charge relay system" evidence="1">
    <location>
        <position position="496"/>
    </location>
</feature>
<proteinExistence type="predicted"/>
<organism evidence="4 5">
    <name type="scientific">Filimonas zeae</name>
    <dbReference type="NCBI Taxonomy" id="1737353"/>
    <lineage>
        <taxon>Bacteria</taxon>
        <taxon>Pseudomonadati</taxon>
        <taxon>Bacteroidota</taxon>
        <taxon>Chitinophagia</taxon>
        <taxon>Chitinophagales</taxon>
        <taxon>Chitinophagaceae</taxon>
        <taxon>Filimonas</taxon>
    </lineage>
</organism>
<feature type="domain" description="Acetyl xylan esterase" evidence="3">
    <location>
        <begin position="216"/>
        <end position="497"/>
    </location>
</feature>
<feature type="active site" description="Nucleophile" evidence="1">
    <location>
        <position position="379"/>
    </location>
</feature>
<feature type="binding site" evidence="2">
    <location>
        <position position="292"/>
    </location>
    <ligand>
        <name>substrate</name>
    </ligand>
</feature>
<evidence type="ECO:0000256" key="1">
    <source>
        <dbReference type="PIRSR" id="PIRSR639069-1"/>
    </source>
</evidence>
<dbReference type="SUPFAM" id="SSF53474">
    <property type="entry name" value="alpha/beta-Hydrolases"/>
    <property type="match status" value="1"/>
</dbReference>
<dbReference type="InterPro" id="IPR008391">
    <property type="entry name" value="AXE1_dom"/>
</dbReference>
<reference evidence="4" key="2">
    <citation type="submission" date="2020-09" db="EMBL/GenBank/DDBJ databases">
        <authorList>
            <person name="Sun Q."/>
            <person name="Zhou Y."/>
        </authorList>
    </citation>
    <scope>NUCLEOTIDE SEQUENCE</scope>
    <source>
        <strain evidence="4">CGMCC 1.15290</strain>
    </source>
</reference>
<dbReference type="GO" id="GO:0052689">
    <property type="term" value="F:carboxylic ester hydrolase activity"/>
    <property type="evidence" value="ECO:0007669"/>
    <property type="project" value="TreeGrafter"/>
</dbReference>
<evidence type="ECO:0000259" key="3">
    <source>
        <dbReference type="Pfam" id="PF05448"/>
    </source>
</evidence>
<evidence type="ECO:0000313" key="4">
    <source>
        <dbReference type="EMBL" id="GGH69819.1"/>
    </source>
</evidence>
<dbReference type="InterPro" id="IPR039069">
    <property type="entry name" value="CE7"/>
</dbReference>
<dbReference type="EMBL" id="BMIB01000003">
    <property type="protein sequence ID" value="GGH69819.1"/>
    <property type="molecule type" value="Genomic_DNA"/>
</dbReference>
<dbReference type="InterPro" id="IPR029058">
    <property type="entry name" value="AB_hydrolase_fold"/>
</dbReference>
<dbReference type="Proteomes" id="UP000627292">
    <property type="component" value="Unassembled WGS sequence"/>
</dbReference>
<keyword evidence="5" id="KW-1185">Reference proteome</keyword>
<protein>
    <recommendedName>
        <fullName evidence="3">Acetyl xylan esterase domain-containing protein</fullName>
    </recommendedName>
</protein>
<accession>A0A917MWQ7</accession>
<dbReference type="GO" id="GO:0005976">
    <property type="term" value="P:polysaccharide metabolic process"/>
    <property type="evidence" value="ECO:0007669"/>
    <property type="project" value="TreeGrafter"/>
</dbReference>
<name>A0A917MWQ7_9BACT</name>
<dbReference type="PANTHER" id="PTHR40111">
    <property type="entry name" value="CEPHALOSPORIN-C DEACETYLASE"/>
    <property type="match status" value="1"/>
</dbReference>
<dbReference type="Pfam" id="PF05448">
    <property type="entry name" value="AXE1"/>
    <property type="match status" value="1"/>
</dbReference>